<organism evidence="2 3">
    <name type="scientific">Termititenax aidoneus</name>
    <dbReference type="NCBI Taxonomy" id="2218524"/>
    <lineage>
        <taxon>Bacteria</taxon>
        <taxon>Bacillati</taxon>
        <taxon>Candidatus Margulisiibacteriota</taxon>
        <taxon>Candidatus Termititenacia</taxon>
        <taxon>Candidatus Termititenacales</taxon>
        <taxon>Candidatus Termititenacaceae</taxon>
        <taxon>Candidatus Termititenax</taxon>
    </lineage>
</organism>
<sequence>MSAQILRAVHSPVLNNTVNAVFSDSAKNIYQSGAAVLAAGNTGNTVVTGEKVMLRPIQINLAFANLTAEQTMLTGKNGEKMILNNFRGLEGTALAGRSGGVLSFGDIGAKEAKVQSQPIISFAELSRIAHERDIQKENLSKLINLLLGKIIHKEEQDEDLEGMYGVWRDYLKRQREQKDRREQEGRRKKKQKQDTELQEQELEAVAAV</sequence>
<protein>
    <submittedName>
        <fullName evidence="2">Uncharacterized protein</fullName>
    </submittedName>
</protein>
<feature type="compositionally biased region" description="Basic and acidic residues" evidence="1">
    <location>
        <begin position="175"/>
        <end position="185"/>
    </location>
</feature>
<dbReference type="Proteomes" id="UP000269352">
    <property type="component" value="Unassembled WGS sequence"/>
</dbReference>
<reference evidence="2 3" key="1">
    <citation type="journal article" date="2019" name="ISME J.">
        <title>Genome analyses of uncultured TG2/ZB3 bacteria in 'Margulisbacteria' specifically attached to ectosymbiotic spirochetes of protists in the termite gut.</title>
        <authorList>
            <person name="Utami Y.D."/>
            <person name="Kuwahara H."/>
            <person name="Igai K."/>
            <person name="Murakami T."/>
            <person name="Sugaya K."/>
            <person name="Morikawa T."/>
            <person name="Nagura Y."/>
            <person name="Yuki M."/>
            <person name="Deevong P."/>
            <person name="Inoue T."/>
            <person name="Kihara K."/>
            <person name="Lo N."/>
            <person name="Yamada A."/>
            <person name="Ohkuma M."/>
            <person name="Hongoh Y."/>
        </authorList>
    </citation>
    <scope>NUCLEOTIDE SEQUENCE [LARGE SCALE GENOMIC DNA]</scope>
    <source>
        <strain evidence="2">NkOx7-01</strain>
    </source>
</reference>
<feature type="region of interest" description="Disordered" evidence="1">
    <location>
        <begin position="175"/>
        <end position="208"/>
    </location>
</feature>
<dbReference type="AlphaFoldDB" id="A0A388TA11"/>
<gene>
    <name evidence="2" type="ORF">NO1_0390</name>
</gene>
<proteinExistence type="predicted"/>
<name>A0A388TA11_TERA1</name>
<comment type="caution">
    <text evidence="2">The sequence shown here is derived from an EMBL/GenBank/DDBJ whole genome shotgun (WGS) entry which is preliminary data.</text>
</comment>
<evidence type="ECO:0000256" key="1">
    <source>
        <dbReference type="SAM" id="MobiDB-lite"/>
    </source>
</evidence>
<keyword evidence="3" id="KW-1185">Reference proteome</keyword>
<dbReference type="EMBL" id="BGZN01000004">
    <property type="protein sequence ID" value="GBR72934.1"/>
    <property type="molecule type" value="Genomic_DNA"/>
</dbReference>
<evidence type="ECO:0000313" key="2">
    <source>
        <dbReference type="EMBL" id="GBR72934.1"/>
    </source>
</evidence>
<evidence type="ECO:0000313" key="3">
    <source>
        <dbReference type="Proteomes" id="UP000269352"/>
    </source>
</evidence>
<accession>A0A388TA11</accession>